<proteinExistence type="predicted"/>
<keyword evidence="2" id="KW-1185">Reference proteome</keyword>
<sequence length="252" mass="28601">MLVSLPLLTDEERCAKITGFEKQPRIFDSRKDYVVSMLEIEKKIPSSTPETRTQLENEMKSLDEKIKFLEGEMTKFLPCPIALCTHNSKFKAVKRPAEPILRPAKLTAGINKNSKTKNSDFYFPKKTAKPVENTIRQINTTNSFSALNAAKSDAEDVTPPPSKVKPIMMRMTTSYKLILQDINRTHPTATNTHINGVKKIVAETEDHHHEITEFLTAKKMQYYVIYPPSNRPLKLVINGLPSSTEAEDIKKK</sequence>
<comment type="caution">
    <text evidence="1">The sequence shown here is derived from an EMBL/GenBank/DDBJ whole genome shotgun (WGS) entry which is preliminary data.</text>
</comment>
<accession>A0A8X6HMM0</accession>
<protein>
    <submittedName>
        <fullName evidence="1">Uncharacterized protein</fullName>
    </submittedName>
</protein>
<dbReference type="OrthoDB" id="8019203at2759"/>
<name>A0A8X6HMM0_TRICU</name>
<dbReference type="EMBL" id="BMAO01028702">
    <property type="protein sequence ID" value="GFR26717.1"/>
    <property type="molecule type" value="Genomic_DNA"/>
</dbReference>
<gene>
    <name evidence="1" type="primary">NCL1_34574</name>
    <name evidence="1" type="ORF">TNCT_723621</name>
</gene>
<organism evidence="1 2">
    <name type="scientific">Trichonephila clavata</name>
    <name type="common">Joro spider</name>
    <name type="synonym">Nephila clavata</name>
    <dbReference type="NCBI Taxonomy" id="2740835"/>
    <lineage>
        <taxon>Eukaryota</taxon>
        <taxon>Metazoa</taxon>
        <taxon>Ecdysozoa</taxon>
        <taxon>Arthropoda</taxon>
        <taxon>Chelicerata</taxon>
        <taxon>Arachnida</taxon>
        <taxon>Araneae</taxon>
        <taxon>Araneomorphae</taxon>
        <taxon>Entelegynae</taxon>
        <taxon>Araneoidea</taxon>
        <taxon>Nephilidae</taxon>
        <taxon>Trichonephila</taxon>
    </lineage>
</organism>
<dbReference type="AlphaFoldDB" id="A0A8X6HMM0"/>
<evidence type="ECO:0000313" key="2">
    <source>
        <dbReference type="Proteomes" id="UP000887116"/>
    </source>
</evidence>
<dbReference type="Proteomes" id="UP000887116">
    <property type="component" value="Unassembled WGS sequence"/>
</dbReference>
<reference evidence="1" key="1">
    <citation type="submission" date="2020-07" db="EMBL/GenBank/DDBJ databases">
        <title>Multicomponent nature underlies the extraordinary mechanical properties of spider dragline silk.</title>
        <authorList>
            <person name="Kono N."/>
            <person name="Nakamura H."/>
            <person name="Mori M."/>
            <person name="Yoshida Y."/>
            <person name="Ohtoshi R."/>
            <person name="Malay A.D."/>
            <person name="Moran D.A.P."/>
            <person name="Tomita M."/>
            <person name="Numata K."/>
            <person name="Arakawa K."/>
        </authorList>
    </citation>
    <scope>NUCLEOTIDE SEQUENCE</scope>
</reference>
<evidence type="ECO:0000313" key="1">
    <source>
        <dbReference type="EMBL" id="GFR26717.1"/>
    </source>
</evidence>